<dbReference type="GO" id="GO:0016780">
    <property type="term" value="F:phosphotransferase activity, for other substituted phosphate groups"/>
    <property type="evidence" value="ECO:0007669"/>
    <property type="project" value="InterPro"/>
</dbReference>
<dbReference type="Pfam" id="PF01066">
    <property type="entry name" value="CDP-OH_P_transf"/>
    <property type="match status" value="1"/>
</dbReference>
<organism evidence="4 5">
    <name type="scientific">Melghirimyces profundicolus</name>
    <dbReference type="NCBI Taxonomy" id="1242148"/>
    <lineage>
        <taxon>Bacteria</taxon>
        <taxon>Bacillati</taxon>
        <taxon>Bacillota</taxon>
        <taxon>Bacilli</taxon>
        <taxon>Bacillales</taxon>
        <taxon>Thermoactinomycetaceae</taxon>
        <taxon>Melghirimyces</taxon>
    </lineage>
</organism>
<dbReference type="EMBL" id="QBKR01000002">
    <property type="protein sequence ID" value="PTX64719.1"/>
    <property type="molecule type" value="Genomic_DNA"/>
</dbReference>
<name>A0A2T6C8U4_9BACL</name>
<dbReference type="InterPro" id="IPR000462">
    <property type="entry name" value="CDP-OH_P_trans"/>
</dbReference>
<evidence type="ECO:0000313" key="4">
    <source>
        <dbReference type="EMBL" id="PTX64719.1"/>
    </source>
</evidence>
<dbReference type="Gene3D" id="1.20.120.1760">
    <property type="match status" value="1"/>
</dbReference>
<dbReference type="PROSITE" id="PS00379">
    <property type="entry name" value="CDP_ALCOHOL_P_TRANSF"/>
    <property type="match status" value="1"/>
</dbReference>
<keyword evidence="1 2" id="KW-0808">Transferase</keyword>
<dbReference type="GO" id="GO:0016020">
    <property type="term" value="C:membrane"/>
    <property type="evidence" value="ECO:0007669"/>
    <property type="project" value="InterPro"/>
</dbReference>
<feature type="transmembrane region" description="Helical" evidence="3">
    <location>
        <begin position="111"/>
        <end position="133"/>
    </location>
</feature>
<reference evidence="4 5" key="1">
    <citation type="submission" date="2018-04" db="EMBL/GenBank/DDBJ databases">
        <title>Genomic Encyclopedia of Archaeal and Bacterial Type Strains, Phase II (KMG-II): from individual species to whole genera.</title>
        <authorList>
            <person name="Goeker M."/>
        </authorList>
    </citation>
    <scope>NUCLEOTIDE SEQUENCE [LARGE SCALE GENOMIC DNA]</scope>
    <source>
        <strain evidence="4 5">DSM 45787</strain>
    </source>
</reference>
<keyword evidence="3" id="KW-1133">Transmembrane helix</keyword>
<feature type="transmembrane region" description="Helical" evidence="3">
    <location>
        <begin position="21"/>
        <end position="46"/>
    </location>
</feature>
<dbReference type="InterPro" id="IPR048254">
    <property type="entry name" value="CDP_ALCOHOL_P_TRANSF_CS"/>
</dbReference>
<dbReference type="InterPro" id="IPR043130">
    <property type="entry name" value="CDP-OH_PTrfase_TM_dom"/>
</dbReference>
<dbReference type="GO" id="GO:0008654">
    <property type="term" value="P:phospholipid biosynthetic process"/>
    <property type="evidence" value="ECO:0007669"/>
    <property type="project" value="InterPro"/>
</dbReference>
<gene>
    <name evidence="4" type="ORF">C8P63_102214</name>
</gene>
<evidence type="ECO:0000256" key="3">
    <source>
        <dbReference type="SAM" id="Phobius"/>
    </source>
</evidence>
<protein>
    <submittedName>
        <fullName evidence="4">Phosphatidylglycerophosphate synthase</fullName>
    </submittedName>
</protein>
<feature type="transmembrane region" description="Helical" evidence="3">
    <location>
        <begin position="154"/>
        <end position="177"/>
    </location>
</feature>
<dbReference type="OrthoDB" id="9790577at2"/>
<comment type="caution">
    <text evidence="4">The sequence shown here is derived from an EMBL/GenBank/DDBJ whole genome shotgun (WGS) entry which is preliminary data.</text>
</comment>
<keyword evidence="5" id="KW-1185">Reference proteome</keyword>
<proteinExistence type="inferred from homology"/>
<evidence type="ECO:0000256" key="2">
    <source>
        <dbReference type="RuleBase" id="RU003750"/>
    </source>
</evidence>
<accession>A0A2T6C8U4</accession>
<sequence>MLDTHGRKWVQPWIERIARWFLRWGLSANQVTWLAFGIGLPVGWFIVWDHPVMAVFLLWISGILDAVDGTMARQEQRTTPWGTLLDLTFDRLVELSVIVGLAFRWPDARLVLLLLTASIVFSITVFLTVGALSEKKGIKSFYYQAGLAERTEGFLLFSLMILFPDWLPNTTALFLAVELFTAFQRMSEARRLLK</sequence>
<evidence type="ECO:0000256" key="1">
    <source>
        <dbReference type="ARBA" id="ARBA00022679"/>
    </source>
</evidence>
<dbReference type="Proteomes" id="UP000244240">
    <property type="component" value="Unassembled WGS sequence"/>
</dbReference>
<dbReference type="AlphaFoldDB" id="A0A2T6C8U4"/>
<evidence type="ECO:0000313" key="5">
    <source>
        <dbReference type="Proteomes" id="UP000244240"/>
    </source>
</evidence>
<keyword evidence="3" id="KW-0812">Transmembrane</keyword>
<comment type="similarity">
    <text evidence="2">Belongs to the CDP-alcohol phosphatidyltransferase class-I family.</text>
</comment>
<keyword evidence="3" id="KW-0472">Membrane</keyword>